<reference evidence="1" key="2">
    <citation type="submission" date="2022-09" db="EMBL/GenBank/DDBJ databases">
        <title>Biosynthetic gene clusters of Dactylosporangioum fulvum.</title>
        <authorList>
            <person name="Caradec T."/>
        </authorList>
    </citation>
    <scope>NUCLEOTIDE SEQUENCE</scope>
    <source>
        <strain evidence="1">NRRL B-16292</strain>
    </source>
</reference>
<dbReference type="Proteomes" id="UP001059617">
    <property type="component" value="Chromosome"/>
</dbReference>
<dbReference type="EMBL" id="CP073720">
    <property type="protein sequence ID" value="UWP85395.1"/>
    <property type="molecule type" value="Genomic_DNA"/>
</dbReference>
<name>A0ABY5W7Q8_9ACTN</name>
<reference evidence="1" key="1">
    <citation type="submission" date="2021-04" db="EMBL/GenBank/DDBJ databases">
        <authorList>
            <person name="Hartkoorn R.C."/>
            <person name="Beaudoing E."/>
            <person name="Hot D."/>
        </authorList>
    </citation>
    <scope>NUCLEOTIDE SEQUENCE</scope>
    <source>
        <strain evidence="1">NRRL B-16292</strain>
    </source>
</reference>
<dbReference type="SUPFAM" id="SSF47336">
    <property type="entry name" value="ACP-like"/>
    <property type="match status" value="1"/>
</dbReference>
<dbReference type="InterPro" id="IPR036736">
    <property type="entry name" value="ACP-like_sf"/>
</dbReference>
<dbReference type="RefSeq" id="WP_259863506.1">
    <property type="nucleotide sequence ID" value="NZ_BAAAST010000020.1"/>
</dbReference>
<evidence type="ECO:0008006" key="3">
    <source>
        <dbReference type="Google" id="ProtNLM"/>
    </source>
</evidence>
<evidence type="ECO:0000313" key="2">
    <source>
        <dbReference type="Proteomes" id="UP001059617"/>
    </source>
</evidence>
<accession>A0ABY5W7Q8</accession>
<organism evidence="1 2">
    <name type="scientific">Dactylosporangium fulvum</name>
    <dbReference type="NCBI Taxonomy" id="53359"/>
    <lineage>
        <taxon>Bacteria</taxon>
        <taxon>Bacillati</taxon>
        <taxon>Actinomycetota</taxon>
        <taxon>Actinomycetes</taxon>
        <taxon>Micromonosporales</taxon>
        <taxon>Micromonosporaceae</taxon>
        <taxon>Dactylosporangium</taxon>
    </lineage>
</organism>
<evidence type="ECO:0000313" key="1">
    <source>
        <dbReference type="EMBL" id="UWP85395.1"/>
    </source>
</evidence>
<proteinExistence type="predicted"/>
<dbReference type="Gene3D" id="1.10.1200.10">
    <property type="entry name" value="ACP-like"/>
    <property type="match status" value="1"/>
</dbReference>
<sequence>MNETLDELRRILLQLGVREDELTSDCRLRSDLGLDSTETAQLELEIEEQLRTEVDLWDKHDYSLAELAELVDRHAAQGTDARRAADGVRP</sequence>
<keyword evidence="2" id="KW-1185">Reference proteome</keyword>
<gene>
    <name evidence="1" type="ORF">Dfulv_14625</name>
</gene>
<protein>
    <recommendedName>
        <fullName evidence="3">Acyl carrier protein</fullName>
    </recommendedName>
</protein>